<reference evidence="2 3" key="1">
    <citation type="journal article" date="2019" name="Sci. Rep.">
        <title>Nanopore sequencing improves the draft genome of the human pathogenic amoeba Naegleria fowleri.</title>
        <authorList>
            <person name="Liechti N."/>
            <person name="Schurch N."/>
            <person name="Bruggmann R."/>
            <person name="Wittwer M."/>
        </authorList>
    </citation>
    <scope>NUCLEOTIDE SEQUENCE [LARGE SCALE GENOMIC DNA]</scope>
    <source>
        <strain evidence="2 3">ATCC 30894</strain>
    </source>
</reference>
<dbReference type="InterPro" id="IPR052922">
    <property type="entry name" value="Cytidylate_Kinase-2"/>
</dbReference>
<sequence length="252" mass="29833">MWGWLFAACIIALFLFFYYHQQCYYKTSHEVLFQKGTNHADTPYIIISGNSGSGKSTLAKELAALFHLHYIDIDHHRFLPAEKGHVWKNREMQDFSKQVLNEIEKVKNQHSIQQYSSMDPPSQREISKNGWVVDGNVMNMDILISSHASIVLWLDYSWVVVLLRLIVRTTKRILFKTRVCNGNIETWYNQLCSKDSLLLFTLKRFWNWKEHESRVVNWIKSNPHLTVYRFQSPHECKMFLTYNLPKMISINK</sequence>
<evidence type="ECO:0000313" key="2">
    <source>
        <dbReference type="EMBL" id="KAF0974354.1"/>
    </source>
</evidence>
<evidence type="ECO:0000313" key="3">
    <source>
        <dbReference type="Proteomes" id="UP000444721"/>
    </source>
</evidence>
<dbReference type="Gene3D" id="3.40.50.300">
    <property type="entry name" value="P-loop containing nucleotide triphosphate hydrolases"/>
    <property type="match status" value="1"/>
</dbReference>
<gene>
    <name evidence="2" type="ORF">FDP41_006386</name>
</gene>
<dbReference type="VEuPathDB" id="AmoebaDB:FDP41_006386"/>
<dbReference type="RefSeq" id="XP_044559067.1">
    <property type="nucleotide sequence ID" value="XM_044710015.1"/>
</dbReference>
<dbReference type="VEuPathDB" id="AmoebaDB:NF0089510"/>
<keyword evidence="1" id="KW-0472">Membrane</keyword>
<comment type="caution">
    <text evidence="2">The sequence shown here is derived from an EMBL/GenBank/DDBJ whole genome shotgun (WGS) entry which is preliminary data.</text>
</comment>
<dbReference type="OrthoDB" id="65590at2759"/>
<keyword evidence="3" id="KW-1185">Reference proteome</keyword>
<dbReference type="SUPFAM" id="SSF52540">
    <property type="entry name" value="P-loop containing nucleoside triphosphate hydrolases"/>
    <property type="match status" value="1"/>
</dbReference>
<dbReference type="OMA" id="HECKMFL"/>
<protein>
    <recommendedName>
        <fullName evidence="4">(d)CMP kinase</fullName>
    </recommendedName>
</protein>
<dbReference type="PANTHER" id="PTHR37816:SF1">
    <property type="entry name" value="TOXIN"/>
    <property type="match status" value="1"/>
</dbReference>
<dbReference type="Proteomes" id="UP000444721">
    <property type="component" value="Unassembled WGS sequence"/>
</dbReference>
<dbReference type="AlphaFoldDB" id="A0A6A5BJY6"/>
<dbReference type="InterPro" id="IPR027417">
    <property type="entry name" value="P-loop_NTPase"/>
</dbReference>
<proteinExistence type="predicted"/>
<accession>A0A6A5BJY6</accession>
<evidence type="ECO:0000256" key="1">
    <source>
        <dbReference type="SAM" id="Phobius"/>
    </source>
</evidence>
<dbReference type="EMBL" id="VFQX01000052">
    <property type="protein sequence ID" value="KAF0974354.1"/>
    <property type="molecule type" value="Genomic_DNA"/>
</dbReference>
<dbReference type="GeneID" id="68113604"/>
<keyword evidence="1" id="KW-1133">Transmembrane helix</keyword>
<organism evidence="2 3">
    <name type="scientific">Naegleria fowleri</name>
    <name type="common">Brain eating amoeba</name>
    <dbReference type="NCBI Taxonomy" id="5763"/>
    <lineage>
        <taxon>Eukaryota</taxon>
        <taxon>Discoba</taxon>
        <taxon>Heterolobosea</taxon>
        <taxon>Tetramitia</taxon>
        <taxon>Eutetramitia</taxon>
        <taxon>Vahlkampfiidae</taxon>
        <taxon>Naegleria</taxon>
    </lineage>
</organism>
<name>A0A6A5BJY6_NAEFO</name>
<feature type="transmembrane region" description="Helical" evidence="1">
    <location>
        <begin position="150"/>
        <end position="167"/>
    </location>
</feature>
<keyword evidence="1" id="KW-0812">Transmembrane</keyword>
<evidence type="ECO:0008006" key="4">
    <source>
        <dbReference type="Google" id="ProtNLM"/>
    </source>
</evidence>
<dbReference type="VEuPathDB" id="AmoebaDB:NfTy_090330"/>
<dbReference type="PANTHER" id="PTHR37816">
    <property type="entry name" value="YALI0E33011P"/>
    <property type="match status" value="1"/>
</dbReference>